<dbReference type="NCBIfam" id="TIGR03814">
    <property type="entry name" value="Gln_ase"/>
    <property type="match status" value="1"/>
</dbReference>
<dbReference type="Proteomes" id="UP001165378">
    <property type="component" value="Unassembled WGS sequence"/>
</dbReference>
<feature type="binding site" evidence="7">
    <location>
        <position position="193"/>
    </location>
    <ligand>
        <name>substrate</name>
    </ligand>
</feature>
<feature type="binding site" evidence="7">
    <location>
        <position position="286"/>
    </location>
    <ligand>
        <name>substrate</name>
    </ligand>
</feature>
<dbReference type="RefSeq" id="WP_235051185.1">
    <property type="nucleotide sequence ID" value="NZ_JAKFHA010000003.1"/>
</dbReference>
<keyword evidence="9" id="KW-1185">Reference proteome</keyword>
<comment type="similarity">
    <text evidence="1 7">Belongs to the glutaminase family.</text>
</comment>
<dbReference type="NCBIfam" id="NF002133">
    <property type="entry name" value="PRK00971.1-2"/>
    <property type="match status" value="1"/>
</dbReference>
<evidence type="ECO:0000256" key="1">
    <source>
        <dbReference type="ARBA" id="ARBA00011076"/>
    </source>
</evidence>
<dbReference type="InterPro" id="IPR012338">
    <property type="entry name" value="Beta-lactam/transpept-like"/>
</dbReference>
<name>A0AA41PW85_9ACTN</name>
<feature type="binding site" evidence="7">
    <location>
        <position position="81"/>
    </location>
    <ligand>
        <name>substrate</name>
    </ligand>
</feature>
<evidence type="ECO:0000256" key="5">
    <source>
        <dbReference type="ARBA" id="ARBA00049534"/>
    </source>
</evidence>
<keyword evidence="7" id="KW-0007">Acetylation</keyword>
<dbReference type="EMBL" id="JAKFHA010000003">
    <property type="protein sequence ID" value="MCF2527033.1"/>
    <property type="molecule type" value="Genomic_DNA"/>
</dbReference>
<dbReference type="PANTHER" id="PTHR12544">
    <property type="entry name" value="GLUTAMINASE"/>
    <property type="match status" value="1"/>
</dbReference>
<feature type="binding site" evidence="7">
    <location>
        <position position="142"/>
    </location>
    <ligand>
        <name>substrate</name>
    </ligand>
</feature>
<evidence type="ECO:0000256" key="3">
    <source>
        <dbReference type="ARBA" id="ARBA00012918"/>
    </source>
</evidence>
<evidence type="ECO:0000256" key="2">
    <source>
        <dbReference type="ARBA" id="ARBA00011881"/>
    </source>
</evidence>
<accession>A0AA41PW85</accession>
<feature type="binding site" evidence="7">
    <location>
        <position position="268"/>
    </location>
    <ligand>
        <name>substrate</name>
    </ligand>
</feature>
<dbReference type="GO" id="GO:0006543">
    <property type="term" value="P:L-glutamine catabolic process"/>
    <property type="evidence" value="ECO:0007669"/>
    <property type="project" value="TreeGrafter"/>
</dbReference>
<comment type="caution">
    <text evidence="8">The sequence shown here is derived from an EMBL/GenBank/DDBJ whole genome shotgun (WGS) entry which is preliminary data.</text>
</comment>
<dbReference type="AlphaFoldDB" id="A0AA41PW85"/>
<evidence type="ECO:0000256" key="6">
    <source>
        <dbReference type="ARBA" id="ARBA00070405"/>
    </source>
</evidence>
<feature type="binding site" evidence="7">
    <location>
        <position position="186"/>
    </location>
    <ligand>
        <name>substrate</name>
    </ligand>
</feature>
<dbReference type="HAMAP" id="MF_00313">
    <property type="entry name" value="Glutaminase"/>
    <property type="match status" value="1"/>
</dbReference>
<evidence type="ECO:0000256" key="7">
    <source>
        <dbReference type="HAMAP-Rule" id="MF_00313"/>
    </source>
</evidence>
<dbReference type="PANTHER" id="PTHR12544:SF29">
    <property type="entry name" value="GLUTAMINASE"/>
    <property type="match status" value="1"/>
</dbReference>
<dbReference type="GO" id="GO:0004359">
    <property type="term" value="F:glutaminase activity"/>
    <property type="evidence" value="ECO:0007669"/>
    <property type="project" value="UniProtKB-UniRule"/>
</dbReference>
<organism evidence="8 9">
    <name type="scientific">Yinghuangia soli</name>
    <dbReference type="NCBI Taxonomy" id="2908204"/>
    <lineage>
        <taxon>Bacteria</taxon>
        <taxon>Bacillati</taxon>
        <taxon>Actinomycetota</taxon>
        <taxon>Actinomycetes</taxon>
        <taxon>Kitasatosporales</taxon>
        <taxon>Streptomycetaceae</taxon>
        <taxon>Yinghuangia</taxon>
    </lineage>
</organism>
<reference evidence="8" key="1">
    <citation type="submission" date="2022-01" db="EMBL/GenBank/DDBJ databases">
        <title>Genome-Based Taxonomic Classification of the Phylum Actinobacteria.</title>
        <authorList>
            <person name="Gao Y."/>
        </authorList>
    </citation>
    <scope>NUCLEOTIDE SEQUENCE</scope>
    <source>
        <strain evidence="8">KLBMP 8922</strain>
    </source>
</reference>
<evidence type="ECO:0000313" key="8">
    <source>
        <dbReference type="EMBL" id="MCF2527033.1"/>
    </source>
</evidence>
<protein>
    <recommendedName>
        <fullName evidence="6 7">Glutaminase</fullName>
        <ecNumber evidence="3 7">3.5.1.2</ecNumber>
    </recommendedName>
</protein>
<proteinExistence type="inferred from homology"/>
<gene>
    <name evidence="7" type="primary">glsA</name>
    <name evidence="8" type="ORF">LZ495_07360</name>
</gene>
<dbReference type="InterPro" id="IPR015868">
    <property type="entry name" value="Glutaminase"/>
</dbReference>
<comment type="subunit">
    <text evidence="2 7">Homotetramer.</text>
</comment>
<dbReference type="FunFam" id="3.40.710.10:FF:000005">
    <property type="entry name" value="Glutaminase"/>
    <property type="match status" value="1"/>
</dbReference>
<comment type="catalytic activity">
    <reaction evidence="5 7">
        <text>L-glutamine + H2O = L-glutamate + NH4(+)</text>
        <dbReference type="Rhea" id="RHEA:15889"/>
        <dbReference type="ChEBI" id="CHEBI:15377"/>
        <dbReference type="ChEBI" id="CHEBI:28938"/>
        <dbReference type="ChEBI" id="CHEBI:29985"/>
        <dbReference type="ChEBI" id="CHEBI:58359"/>
        <dbReference type="EC" id="3.5.1.2"/>
    </reaction>
</comment>
<dbReference type="GO" id="GO:0006537">
    <property type="term" value="P:glutamate biosynthetic process"/>
    <property type="evidence" value="ECO:0007669"/>
    <property type="project" value="TreeGrafter"/>
</dbReference>
<evidence type="ECO:0000256" key="4">
    <source>
        <dbReference type="ARBA" id="ARBA00022801"/>
    </source>
</evidence>
<dbReference type="Gene3D" id="3.40.710.10">
    <property type="entry name" value="DD-peptidase/beta-lactamase superfamily"/>
    <property type="match status" value="1"/>
</dbReference>
<dbReference type="Pfam" id="PF04960">
    <property type="entry name" value="Glutaminase"/>
    <property type="match status" value="1"/>
</dbReference>
<evidence type="ECO:0000313" key="9">
    <source>
        <dbReference type="Proteomes" id="UP001165378"/>
    </source>
</evidence>
<feature type="binding site" evidence="7">
    <location>
        <position position="217"/>
    </location>
    <ligand>
        <name>substrate</name>
    </ligand>
</feature>
<dbReference type="EC" id="3.5.1.2" evidence="3 7"/>
<dbReference type="SUPFAM" id="SSF56601">
    <property type="entry name" value="beta-lactamase/transpeptidase-like"/>
    <property type="match status" value="1"/>
</dbReference>
<keyword evidence="4 7" id="KW-0378">Hydrolase</keyword>
<sequence length="332" mass="34510">MPDAAVGDFGGIGRTPEPVDYAAVVAKVMDAVAPHVGAGKVADYIPELARVDPGQFGLAVATVDGAMHTAGDADTPFAIESISKLFALALVLARDAECDGTAVGSGAGGLWRRVRREPSGEPFNSLILLEIEKGIPRNPFINPGAIVVTDQLHALTGNAYAAVRELLRAETGNPHLHMDSVIAESEAKCGNRNRALAYLMADFGNMRSQVAEALDHYIRQCSIMITCSELARAGLLVARRGVRADGTRLFGDAEARRLTAVMMTCGTYDEAGEFAYRVGLPCKSGVGGGMLAVVPGRCAVAAWGPGLGPKGNSVSGAAALEAFADISGLSLF</sequence>